<evidence type="ECO:0000313" key="2">
    <source>
        <dbReference type="Proteomes" id="UP000499080"/>
    </source>
</evidence>
<comment type="caution">
    <text evidence="1">The sequence shown here is derived from an EMBL/GenBank/DDBJ whole genome shotgun (WGS) entry which is preliminary data.</text>
</comment>
<organism evidence="1 2">
    <name type="scientific">Araneus ventricosus</name>
    <name type="common">Orbweaver spider</name>
    <name type="synonym">Epeira ventricosa</name>
    <dbReference type="NCBI Taxonomy" id="182803"/>
    <lineage>
        <taxon>Eukaryota</taxon>
        <taxon>Metazoa</taxon>
        <taxon>Ecdysozoa</taxon>
        <taxon>Arthropoda</taxon>
        <taxon>Chelicerata</taxon>
        <taxon>Arachnida</taxon>
        <taxon>Araneae</taxon>
        <taxon>Araneomorphae</taxon>
        <taxon>Entelegynae</taxon>
        <taxon>Araneoidea</taxon>
        <taxon>Araneidae</taxon>
        <taxon>Araneus</taxon>
    </lineage>
</organism>
<proteinExistence type="predicted"/>
<dbReference type="AlphaFoldDB" id="A0A4Y2S453"/>
<dbReference type="EMBL" id="BGPR01019462">
    <property type="protein sequence ID" value="GBN82000.1"/>
    <property type="molecule type" value="Genomic_DNA"/>
</dbReference>
<protein>
    <submittedName>
        <fullName evidence="1">Uncharacterized protein</fullName>
    </submittedName>
</protein>
<keyword evidence="2" id="KW-1185">Reference proteome</keyword>
<evidence type="ECO:0000313" key="1">
    <source>
        <dbReference type="EMBL" id="GBN82000.1"/>
    </source>
</evidence>
<reference evidence="1 2" key="1">
    <citation type="journal article" date="2019" name="Sci. Rep.">
        <title>Orb-weaving spider Araneus ventricosus genome elucidates the spidroin gene catalogue.</title>
        <authorList>
            <person name="Kono N."/>
            <person name="Nakamura H."/>
            <person name="Ohtoshi R."/>
            <person name="Moran D.A.P."/>
            <person name="Shinohara A."/>
            <person name="Yoshida Y."/>
            <person name="Fujiwara M."/>
            <person name="Mori M."/>
            <person name="Tomita M."/>
            <person name="Arakawa K."/>
        </authorList>
    </citation>
    <scope>NUCLEOTIDE SEQUENCE [LARGE SCALE GENOMIC DNA]</scope>
</reference>
<sequence>MALAPLNPNQPTNRSKLDYGCVVYGSASKSVLKALDTVHHQGLRLSLGAFRTSPIQSIYVLCKESSLELRRERLTLNTFFKIKSNSSHPMHYKVINPIYGSLFSLRLSFTPTFGFRVGGILRNLNINDFPILEKVDEFPPWKDIKLNFIDDFEHLPKSTTSTLVYRIHLNSTVVSLSQSSPQLRYSTAATCGVALEEVQSLSLLPESKDSEVEISV</sequence>
<name>A0A4Y2S453_ARAVE</name>
<dbReference type="Proteomes" id="UP000499080">
    <property type="component" value="Unassembled WGS sequence"/>
</dbReference>
<accession>A0A4Y2S453</accession>
<gene>
    <name evidence="1" type="ORF">AVEN_167100_1</name>
</gene>